<sequence>MEMETSEDWEYTGTEDEHIPIDLFCSKEDARVPRGTLEFTNASGNMVFKVQHQPPNPKLLLDSNDNPLFSIHHRHNGTWKCYKGNGDENKELVLKVKRTLKTISRVKLKVFFAGERLNKGVCDLKVIGSPFMRSCSISKDGDLVAQSSLMYNLIERYPSRDKFRLTIFPGIIDHSLIVALFVIFLKGRK</sequence>
<dbReference type="PANTHER" id="PTHR31087">
    <property type="match status" value="1"/>
</dbReference>
<dbReference type="SUPFAM" id="SSF54518">
    <property type="entry name" value="Tubby C-terminal domain-like"/>
    <property type="match status" value="1"/>
</dbReference>
<evidence type="ECO:0000313" key="3">
    <source>
        <dbReference type="EMBL" id="AES98922.1"/>
    </source>
</evidence>
<evidence type="ECO:0000313" key="4">
    <source>
        <dbReference type="EnsemblPlants" id="AES98922"/>
    </source>
</evidence>
<proteinExistence type="inferred from homology"/>
<dbReference type="InterPro" id="IPR038595">
    <property type="entry name" value="LOR_sf"/>
</dbReference>
<dbReference type="eggNOG" id="ENOG502RZXW">
    <property type="taxonomic scope" value="Eukaryota"/>
</dbReference>
<dbReference type="PaxDb" id="3880-AES98922"/>
<dbReference type="HOGENOM" id="CLU_063146_4_0_1"/>
<reference evidence="3 5" key="2">
    <citation type="journal article" date="2014" name="BMC Genomics">
        <title>An improved genome release (version Mt4.0) for the model legume Medicago truncatula.</title>
        <authorList>
            <person name="Tang H."/>
            <person name="Krishnakumar V."/>
            <person name="Bidwell S."/>
            <person name="Rosen B."/>
            <person name="Chan A."/>
            <person name="Zhou S."/>
            <person name="Gentzbittel L."/>
            <person name="Childs K.L."/>
            <person name="Yandell M."/>
            <person name="Gundlach H."/>
            <person name="Mayer K.F."/>
            <person name="Schwartz D.C."/>
            <person name="Town C.D."/>
        </authorList>
    </citation>
    <scope>GENOME REANNOTATION</scope>
    <source>
        <strain evidence="4 5">cv. Jemalong A17</strain>
    </source>
</reference>
<dbReference type="EMBL" id="CM001221">
    <property type="protein sequence ID" value="AES98922.1"/>
    <property type="molecule type" value="Genomic_DNA"/>
</dbReference>
<feature type="transmembrane region" description="Helical" evidence="2">
    <location>
        <begin position="165"/>
        <end position="185"/>
    </location>
</feature>
<reference evidence="3 5" key="1">
    <citation type="journal article" date="2011" name="Nature">
        <title>The Medicago genome provides insight into the evolution of rhizobial symbioses.</title>
        <authorList>
            <person name="Young N.D."/>
            <person name="Debelle F."/>
            <person name="Oldroyd G.E."/>
            <person name="Geurts R."/>
            <person name="Cannon S.B."/>
            <person name="Udvardi M.K."/>
            <person name="Benedito V.A."/>
            <person name="Mayer K.F."/>
            <person name="Gouzy J."/>
            <person name="Schoof H."/>
            <person name="Van de Peer Y."/>
            <person name="Proost S."/>
            <person name="Cook D.R."/>
            <person name="Meyers B.C."/>
            <person name="Spannagl M."/>
            <person name="Cheung F."/>
            <person name="De Mita S."/>
            <person name="Krishnakumar V."/>
            <person name="Gundlach H."/>
            <person name="Zhou S."/>
            <person name="Mudge J."/>
            <person name="Bharti A.K."/>
            <person name="Murray J.D."/>
            <person name="Naoumkina M.A."/>
            <person name="Rosen B."/>
            <person name="Silverstein K.A."/>
            <person name="Tang H."/>
            <person name="Rombauts S."/>
            <person name="Zhao P.X."/>
            <person name="Zhou P."/>
            <person name="Barbe V."/>
            <person name="Bardou P."/>
            <person name="Bechner M."/>
            <person name="Bellec A."/>
            <person name="Berger A."/>
            <person name="Berges H."/>
            <person name="Bidwell S."/>
            <person name="Bisseling T."/>
            <person name="Choisne N."/>
            <person name="Couloux A."/>
            <person name="Denny R."/>
            <person name="Deshpande S."/>
            <person name="Dai X."/>
            <person name="Doyle J.J."/>
            <person name="Dudez A.M."/>
            <person name="Farmer A.D."/>
            <person name="Fouteau S."/>
            <person name="Franken C."/>
            <person name="Gibelin C."/>
            <person name="Gish J."/>
            <person name="Goldstein S."/>
            <person name="Gonzalez A.J."/>
            <person name="Green P.J."/>
            <person name="Hallab A."/>
            <person name="Hartog M."/>
            <person name="Hua A."/>
            <person name="Humphray S.J."/>
            <person name="Jeong D.H."/>
            <person name="Jing Y."/>
            <person name="Jocker A."/>
            <person name="Kenton S.M."/>
            <person name="Kim D.J."/>
            <person name="Klee K."/>
            <person name="Lai H."/>
            <person name="Lang C."/>
            <person name="Lin S."/>
            <person name="Macmil S.L."/>
            <person name="Magdelenat G."/>
            <person name="Matthews L."/>
            <person name="McCorrison J."/>
            <person name="Monaghan E.L."/>
            <person name="Mun J.H."/>
            <person name="Najar F.Z."/>
            <person name="Nicholson C."/>
            <person name="Noirot C."/>
            <person name="O'Bleness M."/>
            <person name="Paule C.R."/>
            <person name="Poulain J."/>
            <person name="Prion F."/>
            <person name="Qin B."/>
            <person name="Qu C."/>
            <person name="Retzel E.F."/>
            <person name="Riddle C."/>
            <person name="Sallet E."/>
            <person name="Samain S."/>
            <person name="Samson N."/>
            <person name="Sanders I."/>
            <person name="Saurat O."/>
            <person name="Scarpelli C."/>
            <person name="Schiex T."/>
            <person name="Segurens B."/>
            <person name="Severin A.J."/>
            <person name="Sherrier D.J."/>
            <person name="Shi R."/>
            <person name="Sims S."/>
            <person name="Singer S.R."/>
            <person name="Sinharoy S."/>
            <person name="Sterck L."/>
            <person name="Viollet A."/>
            <person name="Wang B.B."/>
            <person name="Wang K."/>
            <person name="Wang M."/>
            <person name="Wang X."/>
            <person name="Warfsmann J."/>
            <person name="Weissenbach J."/>
            <person name="White D.D."/>
            <person name="White J.D."/>
            <person name="Wiley G.B."/>
            <person name="Wincker P."/>
            <person name="Xing Y."/>
            <person name="Yang L."/>
            <person name="Yao Z."/>
            <person name="Ying F."/>
            <person name="Zhai J."/>
            <person name="Zhou L."/>
            <person name="Zuber A."/>
            <person name="Denarie J."/>
            <person name="Dixon R.A."/>
            <person name="May G.D."/>
            <person name="Schwartz D.C."/>
            <person name="Rogers J."/>
            <person name="Quetier F."/>
            <person name="Town C.D."/>
            <person name="Roe B.A."/>
        </authorList>
    </citation>
    <scope>NUCLEOTIDE SEQUENCE [LARGE SCALE GENOMIC DNA]</scope>
    <source>
        <strain evidence="3">A17</strain>
        <strain evidence="4 5">cv. Jemalong A17</strain>
    </source>
</reference>
<name>G7KFJ1_MEDTR</name>
<dbReference type="Gene3D" id="2.40.160.200">
    <property type="entry name" value="LURP1-related"/>
    <property type="match status" value="1"/>
</dbReference>
<evidence type="ECO:0000256" key="1">
    <source>
        <dbReference type="ARBA" id="ARBA00005437"/>
    </source>
</evidence>
<protein>
    <submittedName>
        <fullName evidence="3">Tubby C 2 protein</fullName>
    </submittedName>
</protein>
<dbReference type="KEGG" id="mtr:11410108"/>
<dbReference type="EnsemblPlants" id="AES98922">
    <property type="protein sequence ID" value="AES98922"/>
    <property type="gene ID" value="MTR_5g074560"/>
</dbReference>
<keyword evidence="2" id="KW-0812">Transmembrane</keyword>
<reference evidence="4" key="3">
    <citation type="submission" date="2015-04" db="UniProtKB">
        <authorList>
            <consortium name="EnsemblPlants"/>
        </authorList>
    </citation>
    <scope>IDENTIFICATION</scope>
    <source>
        <strain evidence="4">cv. Jemalong A17</strain>
    </source>
</reference>
<evidence type="ECO:0000256" key="2">
    <source>
        <dbReference type="SAM" id="Phobius"/>
    </source>
</evidence>
<dbReference type="PANTHER" id="PTHR31087:SF85">
    <property type="entry name" value="PROTEIN LURP-ONE-RELATED 7"/>
    <property type="match status" value="1"/>
</dbReference>
<dbReference type="InterPro" id="IPR007612">
    <property type="entry name" value="LOR"/>
</dbReference>
<dbReference type="Proteomes" id="UP000002051">
    <property type="component" value="Chromosome 5"/>
</dbReference>
<dbReference type="STRING" id="3880.G7KFJ1"/>
<dbReference type="AlphaFoldDB" id="G7KFJ1"/>
<keyword evidence="5" id="KW-1185">Reference proteome</keyword>
<accession>G7KFJ1</accession>
<dbReference type="Pfam" id="PF04525">
    <property type="entry name" value="LOR"/>
    <property type="match status" value="1"/>
</dbReference>
<keyword evidence="2" id="KW-0472">Membrane</keyword>
<evidence type="ECO:0000313" key="5">
    <source>
        <dbReference type="Proteomes" id="UP000002051"/>
    </source>
</evidence>
<keyword evidence="2" id="KW-1133">Transmembrane helix</keyword>
<comment type="similarity">
    <text evidence="1">Belongs to the LOR family.</text>
</comment>
<gene>
    <name evidence="4" type="primary">11410108</name>
    <name evidence="3" type="ordered locus">MTR_5g074560</name>
</gene>
<dbReference type="InterPro" id="IPR025659">
    <property type="entry name" value="Tubby-like_C"/>
</dbReference>
<organism evidence="3 5">
    <name type="scientific">Medicago truncatula</name>
    <name type="common">Barrel medic</name>
    <name type="synonym">Medicago tribuloides</name>
    <dbReference type="NCBI Taxonomy" id="3880"/>
    <lineage>
        <taxon>Eukaryota</taxon>
        <taxon>Viridiplantae</taxon>
        <taxon>Streptophyta</taxon>
        <taxon>Embryophyta</taxon>
        <taxon>Tracheophyta</taxon>
        <taxon>Spermatophyta</taxon>
        <taxon>Magnoliopsida</taxon>
        <taxon>eudicotyledons</taxon>
        <taxon>Gunneridae</taxon>
        <taxon>Pentapetalae</taxon>
        <taxon>rosids</taxon>
        <taxon>fabids</taxon>
        <taxon>Fabales</taxon>
        <taxon>Fabaceae</taxon>
        <taxon>Papilionoideae</taxon>
        <taxon>50 kb inversion clade</taxon>
        <taxon>NPAAA clade</taxon>
        <taxon>Hologalegina</taxon>
        <taxon>IRL clade</taxon>
        <taxon>Trifolieae</taxon>
        <taxon>Medicago</taxon>
    </lineage>
</organism>
<dbReference type="OMA" id="HENCEQS"/>
<dbReference type="OrthoDB" id="770293at2759"/>